<evidence type="ECO:0000256" key="2">
    <source>
        <dbReference type="RuleBase" id="RU363034"/>
    </source>
</evidence>
<dbReference type="KEGG" id="tut:107368521"/>
<dbReference type="PRINTS" id="PR00722">
    <property type="entry name" value="CHYMOTRYPSIN"/>
</dbReference>
<keyword evidence="2" id="KW-0720">Serine protease</keyword>
<protein>
    <recommendedName>
        <fullName evidence="4">Peptidase S1 domain-containing protein</fullName>
    </recommendedName>
</protein>
<dbReference type="SMART" id="SM00020">
    <property type="entry name" value="Tryp_SPc"/>
    <property type="match status" value="1"/>
</dbReference>
<dbReference type="PANTHER" id="PTHR24253">
    <property type="entry name" value="TRANSMEMBRANE PROTEASE SERINE"/>
    <property type="match status" value="1"/>
</dbReference>
<dbReference type="EnsemblMetazoa" id="tetur27g02550.1">
    <property type="protein sequence ID" value="tetur27g02550.1"/>
    <property type="gene ID" value="tetur27g02550"/>
</dbReference>
<feature type="domain" description="Peptidase S1" evidence="4">
    <location>
        <begin position="37"/>
        <end position="300"/>
    </location>
</feature>
<dbReference type="InterPro" id="IPR033116">
    <property type="entry name" value="TRYPSIN_SER"/>
</dbReference>
<evidence type="ECO:0000259" key="4">
    <source>
        <dbReference type="PROSITE" id="PS50240"/>
    </source>
</evidence>
<dbReference type="eggNOG" id="KOG3627">
    <property type="taxonomic scope" value="Eukaryota"/>
</dbReference>
<accession>T1KZ00</accession>
<keyword evidence="1" id="KW-1015">Disulfide bond</keyword>
<keyword evidence="2" id="KW-0645">Protease</keyword>
<dbReference type="Pfam" id="PF00089">
    <property type="entry name" value="Trypsin"/>
    <property type="match status" value="1"/>
</dbReference>
<dbReference type="PROSITE" id="PS50240">
    <property type="entry name" value="TRYPSIN_DOM"/>
    <property type="match status" value="1"/>
</dbReference>
<dbReference type="PROSITE" id="PS00135">
    <property type="entry name" value="TRYPSIN_SER"/>
    <property type="match status" value="1"/>
</dbReference>
<feature type="signal peptide" evidence="3">
    <location>
        <begin position="1"/>
        <end position="16"/>
    </location>
</feature>
<dbReference type="InterPro" id="IPR043504">
    <property type="entry name" value="Peptidase_S1_PA_chymotrypsin"/>
</dbReference>
<gene>
    <name evidence="5" type="primary">107368521</name>
</gene>
<dbReference type="InterPro" id="IPR001254">
    <property type="entry name" value="Trypsin_dom"/>
</dbReference>
<dbReference type="Gene3D" id="2.40.10.10">
    <property type="entry name" value="Trypsin-like serine proteases"/>
    <property type="match status" value="1"/>
</dbReference>
<dbReference type="SUPFAM" id="SSF50494">
    <property type="entry name" value="Trypsin-like serine proteases"/>
    <property type="match status" value="1"/>
</dbReference>
<sequence length="307" mass="34597">MLFSFLLGITLKLAQLIMISCNDDCECGISEGAQSRIFMGKEATPNKYPWIAHIRFKLNQHDSRYVKCGGSLIDNQHVMTAAHCIFDEFGILRKRKLTEVYLGAHSISKDLENKHSVSKFIYDKRFDITERKLDFDFAILKLSKPVQFSEDIYPICIPDAKIKDYESLIVAGWGKLSEIEGAPDKLNEVEVDFIDNERCNKMNYEFTLRVRGVVETYPGEYASLVTPIHESHMCAIDVTTGGGSCIGDSGGPLMYKNPENHRWYAVGLVSGGYGVCGNINIPTLYTIVAKYKKFIQKYAPESQICSI</sequence>
<proteinExistence type="predicted"/>
<name>T1KZ00_TETUR</name>
<dbReference type="InterPro" id="IPR009003">
    <property type="entry name" value="Peptidase_S1_PA"/>
</dbReference>
<dbReference type="HOGENOM" id="CLU_006842_0_0_1"/>
<evidence type="ECO:0000313" key="6">
    <source>
        <dbReference type="Proteomes" id="UP000015104"/>
    </source>
</evidence>
<dbReference type="EMBL" id="CAEY01000711">
    <property type="status" value="NOT_ANNOTATED_CDS"/>
    <property type="molecule type" value="Genomic_DNA"/>
</dbReference>
<dbReference type="AlphaFoldDB" id="T1KZ00"/>
<dbReference type="FunFam" id="2.40.10.10:FF:000068">
    <property type="entry name" value="transmembrane protease serine 2"/>
    <property type="match status" value="1"/>
</dbReference>
<reference evidence="5" key="2">
    <citation type="submission" date="2015-06" db="UniProtKB">
        <authorList>
            <consortium name="EnsemblMetazoa"/>
        </authorList>
    </citation>
    <scope>IDENTIFICATION</scope>
</reference>
<keyword evidence="3" id="KW-0732">Signal</keyword>
<dbReference type="Proteomes" id="UP000015104">
    <property type="component" value="Unassembled WGS sequence"/>
</dbReference>
<keyword evidence="6" id="KW-1185">Reference proteome</keyword>
<keyword evidence="2" id="KW-0378">Hydrolase</keyword>
<feature type="chain" id="PRO_5007729068" description="Peptidase S1 domain-containing protein" evidence="3">
    <location>
        <begin position="17"/>
        <end position="307"/>
    </location>
</feature>
<evidence type="ECO:0000313" key="5">
    <source>
        <dbReference type="EnsemblMetazoa" id="tetur27g02550.1"/>
    </source>
</evidence>
<evidence type="ECO:0000256" key="1">
    <source>
        <dbReference type="ARBA" id="ARBA00023157"/>
    </source>
</evidence>
<dbReference type="GO" id="GO:0004252">
    <property type="term" value="F:serine-type endopeptidase activity"/>
    <property type="evidence" value="ECO:0007669"/>
    <property type="project" value="InterPro"/>
</dbReference>
<dbReference type="PANTHER" id="PTHR24253:SF103">
    <property type="entry name" value="TRANSMEMBRANE PROTEASE SERINE 7"/>
    <property type="match status" value="1"/>
</dbReference>
<reference evidence="6" key="1">
    <citation type="submission" date="2011-08" db="EMBL/GenBank/DDBJ databases">
        <authorList>
            <person name="Rombauts S."/>
        </authorList>
    </citation>
    <scope>NUCLEOTIDE SEQUENCE</scope>
    <source>
        <strain evidence="6">London</strain>
    </source>
</reference>
<dbReference type="GO" id="GO:0006508">
    <property type="term" value="P:proteolysis"/>
    <property type="evidence" value="ECO:0007669"/>
    <property type="project" value="UniProtKB-KW"/>
</dbReference>
<organism evidence="5 6">
    <name type="scientific">Tetranychus urticae</name>
    <name type="common">Two-spotted spider mite</name>
    <dbReference type="NCBI Taxonomy" id="32264"/>
    <lineage>
        <taxon>Eukaryota</taxon>
        <taxon>Metazoa</taxon>
        <taxon>Ecdysozoa</taxon>
        <taxon>Arthropoda</taxon>
        <taxon>Chelicerata</taxon>
        <taxon>Arachnida</taxon>
        <taxon>Acari</taxon>
        <taxon>Acariformes</taxon>
        <taxon>Trombidiformes</taxon>
        <taxon>Prostigmata</taxon>
        <taxon>Eleutherengona</taxon>
        <taxon>Raphignathae</taxon>
        <taxon>Tetranychoidea</taxon>
        <taxon>Tetranychidae</taxon>
        <taxon>Tetranychus</taxon>
    </lineage>
</organism>
<dbReference type="InterPro" id="IPR001314">
    <property type="entry name" value="Peptidase_S1A"/>
</dbReference>
<dbReference type="CDD" id="cd00190">
    <property type="entry name" value="Tryp_SPc"/>
    <property type="match status" value="1"/>
</dbReference>
<dbReference type="OrthoDB" id="6481374at2759"/>
<evidence type="ECO:0000256" key="3">
    <source>
        <dbReference type="SAM" id="SignalP"/>
    </source>
</evidence>
<dbReference type="PROSITE" id="PS00134">
    <property type="entry name" value="TRYPSIN_HIS"/>
    <property type="match status" value="1"/>
</dbReference>
<dbReference type="STRING" id="32264.T1KZ00"/>
<dbReference type="InterPro" id="IPR018114">
    <property type="entry name" value="TRYPSIN_HIS"/>
</dbReference>